<organism evidence="1 2">
    <name type="scientific">Aphanomyces astaci</name>
    <name type="common">Crayfish plague agent</name>
    <dbReference type="NCBI Taxonomy" id="112090"/>
    <lineage>
        <taxon>Eukaryota</taxon>
        <taxon>Sar</taxon>
        <taxon>Stramenopiles</taxon>
        <taxon>Oomycota</taxon>
        <taxon>Saprolegniomycetes</taxon>
        <taxon>Saprolegniales</taxon>
        <taxon>Verrucalvaceae</taxon>
        <taxon>Aphanomyces</taxon>
    </lineage>
</organism>
<evidence type="ECO:0000313" key="1">
    <source>
        <dbReference type="EMBL" id="KAF0775221.1"/>
    </source>
</evidence>
<dbReference type="AlphaFoldDB" id="A0A6A5AXT2"/>
<reference evidence="1 2" key="1">
    <citation type="submission" date="2019-06" db="EMBL/GenBank/DDBJ databases">
        <title>Genomics analysis of Aphanomyces spp. identifies a new class of oomycete effector associated with host adaptation.</title>
        <authorList>
            <person name="Gaulin E."/>
        </authorList>
    </citation>
    <scope>NUCLEOTIDE SEQUENCE [LARGE SCALE GENOMIC DNA]</scope>
    <source>
        <strain evidence="1 2">E</strain>
    </source>
</reference>
<protein>
    <recommendedName>
        <fullName evidence="3">PDZ domain-containing protein</fullName>
    </recommendedName>
</protein>
<feature type="non-terminal residue" evidence="1">
    <location>
        <position position="78"/>
    </location>
</feature>
<evidence type="ECO:0000313" key="2">
    <source>
        <dbReference type="Proteomes" id="UP000469452"/>
    </source>
</evidence>
<dbReference type="Proteomes" id="UP000469452">
    <property type="component" value="Unassembled WGS sequence"/>
</dbReference>
<evidence type="ECO:0008006" key="3">
    <source>
        <dbReference type="Google" id="ProtNLM"/>
    </source>
</evidence>
<dbReference type="VEuPathDB" id="FungiDB:H257_02355"/>
<comment type="caution">
    <text evidence="1">The sequence shown here is derived from an EMBL/GenBank/DDBJ whole genome shotgun (WGS) entry which is preliminary data.</text>
</comment>
<accession>A0A6A5AXT2</accession>
<name>A0A6A5AXT2_APHAT</name>
<sequence>MATGQTWIDEQAAEYADLVNDSSFSSVTGYVEDDPTEYQLIWEGGDLGVALTTNPGGAGVSVSRITGKGFPHGIKNVV</sequence>
<gene>
    <name evidence="1" type="ORF">AaE_001079</name>
</gene>
<dbReference type="EMBL" id="VJMI01002000">
    <property type="protein sequence ID" value="KAF0775221.1"/>
    <property type="molecule type" value="Genomic_DNA"/>
</dbReference>
<proteinExistence type="predicted"/>